<dbReference type="PhylomeDB" id="B8MES8"/>
<proteinExistence type="predicted"/>
<protein>
    <submittedName>
        <fullName evidence="1">Uncharacterized protein</fullName>
    </submittedName>
</protein>
<dbReference type="STRING" id="441959.B8MES8"/>
<dbReference type="VEuPathDB" id="FungiDB:TSTA_020200"/>
<accession>B8MES8</accession>
<dbReference type="OrthoDB" id="6910977at2759"/>
<evidence type="ECO:0000313" key="1">
    <source>
        <dbReference type="EMBL" id="EED16961.1"/>
    </source>
</evidence>
<gene>
    <name evidence="1" type="ORF">TSTA_020200</name>
</gene>
<reference evidence="2" key="1">
    <citation type="journal article" date="2015" name="Genome Announc.">
        <title>Genome sequence of the AIDS-associated pathogen Penicillium marneffei (ATCC18224) and its near taxonomic relative Talaromyces stipitatus (ATCC10500).</title>
        <authorList>
            <person name="Nierman W.C."/>
            <person name="Fedorova-Abrams N.D."/>
            <person name="Andrianopoulos A."/>
        </authorList>
    </citation>
    <scope>NUCLEOTIDE SEQUENCE [LARGE SCALE GENOMIC DNA]</scope>
    <source>
        <strain evidence="2">ATCC 10500 / CBS 375.48 / QM 6759 / NRRL 1006</strain>
    </source>
</reference>
<name>B8MES8_TALSN</name>
<dbReference type="AlphaFoldDB" id="B8MES8"/>
<evidence type="ECO:0000313" key="2">
    <source>
        <dbReference type="Proteomes" id="UP000001745"/>
    </source>
</evidence>
<dbReference type="HOGENOM" id="CLU_1284038_0_0_1"/>
<dbReference type="InParanoid" id="B8MES8"/>
<organism evidence="1 2">
    <name type="scientific">Talaromyces stipitatus (strain ATCC 10500 / CBS 375.48 / QM 6759 / NRRL 1006)</name>
    <name type="common">Penicillium stipitatum</name>
    <dbReference type="NCBI Taxonomy" id="441959"/>
    <lineage>
        <taxon>Eukaryota</taxon>
        <taxon>Fungi</taxon>
        <taxon>Dikarya</taxon>
        <taxon>Ascomycota</taxon>
        <taxon>Pezizomycotina</taxon>
        <taxon>Eurotiomycetes</taxon>
        <taxon>Eurotiomycetidae</taxon>
        <taxon>Eurotiales</taxon>
        <taxon>Trichocomaceae</taxon>
        <taxon>Talaromyces</taxon>
        <taxon>Talaromyces sect. Talaromyces</taxon>
    </lineage>
</organism>
<dbReference type="GeneID" id="8108831"/>
<sequence>MSPDSVQVKAEAQDYAHQSTFLYDMAHGLPLTPSVSAHGWQDHSIAGTTACYSTALSAPDYGGLSFYQQQQYTDPTMVSTASVQYPLFTSSPQVQGLYYHAGYSFNQTSHPEFAQITRGHHPHSPTKIQEGMKERILNPSSDHPLKKPSPYLVPSRAKAGHIMDRFLLGFMSQRWDQVAGRNQVLERRARLNLIPIYVAQYVIRFLRDGRIARSI</sequence>
<dbReference type="RefSeq" id="XP_002484195.1">
    <property type="nucleotide sequence ID" value="XM_002484150.1"/>
</dbReference>
<dbReference type="EMBL" id="EQ962656">
    <property type="protein sequence ID" value="EED16961.1"/>
    <property type="molecule type" value="Genomic_DNA"/>
</dbReference>
<dbReference type="Proteomes" id="UP000001745">
    <property type="component" value="Unassembled WGS sequence"/>
</dbReference>
<keyword evidence="2" id="KW-1185">Reference proteome</keyword>